<evidence type="ECO:0000256" key="1">
    <source>
        <dbReference type="ARBA" id="ARBA00022603"/>
    </source>
</evidence>
<organism evidence="4 5">
    <name type="scientific">Candidatus Gallimonas intestinigallinarum</name>
    <dbReference type="NCBI Taxonomy" id="2838604"/>
    <lineage>
        <taxon>Bacteria</taxon>
        <taxon>Bacillati</taxon>
        <taxon>Bacillota</taxon>
        <taxon>Clostridia</taxon>
        <taxon>Candidatus Gallimonas</taxon>
    </lineage>
</organism>
<gene>
    <name evidence="4" type="ORF">H9812_05510</name>
</gene>
<dbReference type="PANTHER" id="PTHR43861:SF1">
    <property type="entry name" value="TRANS-ACONITATE 2-METHYLTRANSFERASE"/>
    <property type="match status" value="1"/>
</dbReference>
<keyword evidence="2" id="KW-0808">Transferase</keyword>
<dbReference type="Proteomes" id="UP000824044">
    <property type="component" value="Unassembled WGS sequence"/>
</dbReference>
<reference evidence="4" key="1">
    <citation type="journal article" date="2021" name="PeerJ">
        <title>Extensive microbial diversity within the chicken gut microbiome revealed by metagenomics and culture.</title>
        <authorList>
            <person name="Gilroy R."/>
            <person name="Ravi A."/>
            <person name="Getino M."/>
            <person name="Pursley I."/>
            <person name="Horton D.L."/>
            <person name="Alikhan N.F."/>
            <person name="Baker D."/>
            <person name="Gharbi K."/>
            <person name="Hall N."/>
            <person name="Watson M."/>
            <person name="Adriaenssens E.M."/>
            <person name="Foster-Nyarko E."/>
            <person name="Jarju S."/>
            <person name="Secka A."/>
            <person name="Antonio M."/>
            <person name="Oren A."/>
            <person name="Chaudhuri R.R."/>
            <person name="La Ragione R."/>
            <person name="Hildebrand F."/>
            <person name="Pallen M.J."/>
        </authorList>
    </citation>
    <scope>NUCLEOTIDE SEQUENCE</scope>
    <source>
        <strain evidence="4">CHK33-5263</strain>
    </source>
</reference>
<keyword evidence="1 4" id="KW-0489">Methyltransferase</keyword>
<evidence type="ECO:0000313" key="4">
    <source>
        <dbReference type="EMBL" id="HIZ24907.1"/>
    </source>
</evidence>
<dbReference type="CDD" id="cd02440">
    <property type="entry name" value="AdoMet_MTases"/>
    <property type="match status" value="1"/>
</dbReference>
<dbReference type="Pfam" id="PF13649">
    <property type="entry name" value="Methyltransf_25"/>
    <property type="match status" value="1"/>
</dbReference>
<dbReference type="Gene3D" id="2.20.25.110">
    <property type="entry name" value="S-adenosyl-L-methionine-dependent methyltransferases"/>
    <property type="match status" value="1"/>
</dbReference>
<proteinExistence type="predicted"/>
<comment type="caution">
    <text evidence="4">The sequence shown here is derived from an EMBL/GenBank/DDBJ whole genome shotgun (WGS) entry which is preliminary data.</text>
</comment>
<name>A0A9D2DX64_9FIRM</name>
<accession>A0A9D2DX64</accession>
<dbReference type="PANTHER" id="PTHR43861">
    <property type="entry name" value="TRANS-ACONITATE 2-METHYLTRANSFERASE-RELATED"/>
    <property type="match status" value="1"/>
</dbReference>
<evidence type="ECO:0000313" key="5">
    <source>
        <dbReference type="Proteomes" id="UP000824044"/>
    </source>
</evidence>
<dbReference type="SUPFAM" id="SSF53335">
    <property type="entry name" value="S-adenosyl-L-methionine-dependent methyltransferases"/>
    <property type="match status" value="1"/>
</dbReference>
<dbReference type="Gene3D" id="3.40.50.150">
    <property type="entry name" value="Vaccinia Virus protein VP39"/>
    <property type="match status" value="1"/>
</dbReference>
<dbReference type="InterPro" id="IPR029063">
    <property type="entry name" value="SAM-dependent_MTases_sf"/>
</dbReference>
<feature type="domain" description="Methyltransferase" evidence="3">
    <location>
        <begin position="42"/>
        <end position="135"/>
    </location>
</feature>
<evidence type="ECO:0000256" key="2">
    <source>
        <dbReference type="ARBA" id="ARBA00022679"/>
    </source>
</evidence>
<protein>
    <submittedName>
        <fullName evidence="4">Class I SAM-dependent methyltransferase</fullName>
    </submittedName>
</protein>
<sequence>MGQAYEHLSRWFERLNDDCGYEQWSQYFLSGLAGLGAGNKGLEVGCGSGAFTRALAGAGYSMTGADLSVPMLSEAMRLAREAGLNIRYVQADAAKLSLGEKFDFLLSPNDCYNYISQEKLPAAFRHAAAALKKDGFFWFDLSSAYKLREKIADNIFADDREDVTYLCFTHLFADRVEMDVTLFARRADGAFDRLDEQHTQYIHETQDVIGKLEHAGFTVLRVEGHLGEEAAESDRVNFICRKA</sequence>
<dbReference type="AlphaFoldDB" id="A0A9D2DX64"/>
<reference evidence="4" key="2">
    <citation type="submission" date="2021-04" db="EMBL/GenBank/DDBJ databases">
        <authorList>
            <person name="Gilroy R."/>
        </authorList>
    </citation>
    <scope>NUCLEOTIDE SEQUENCE</scope>
    <source>
        <strain evidence="4">CHK33-5263</strain>
    </source>
</reference>
<evidence type="ECO:0000259" key="3">
    <source>
        <dbReference type="Pfam" id="PF13649"/>
    </source>
</evidence>
<dbReference type="GO" id="GO:0032259">
    <property type="term" value="P:methylation"/>
    <property type="evidence" value="ECO:0007669"/>
    <property type="project" value="UniProtKB-KW"/>
</dbReference>
<dbReference type="GO" id="GO:0008168">
    <property type="term" value="F:methyltransferase activity"/>
    <property type="evidence" value="ECO:0007669"/>
    <property type="project" value="UniProtKB-KW"/>
</dbReference>
<dbReference type="InterPro" id="IPR041698">
    <property type="entry name" value="Methyltransf_25"/>
</dbReference>
<dbReference type="EMBL" id="DXBS01000108">
    <property type="protein sequence ID" value="HIZ24907.1"/>
    <property type="molecule type" value="Genomic_DNA"/>
</dbReference>